<keyword evidence="2" id="KW-0812">Transmembrane</keyword>
<protein>
    <submittedName>
        <fullName evidence="3">Uncharacterized protein</fullName>
    </submittedName>
</protein>
<keyword evidence="4" id="KW-1185">Reference proteome</keyword>
<name>A0A067CJ04_SAPPC</name>
<evidence type="ECO:0000313" key="4">
    <source>
        <dbReference type="Proteomes" id="UP000030745"/>
    </source>
</evidence>
<dbReference type="VEuPathDB" id="FungiDB:SPRG_04575"/>
<accession>A0A067CJ04</accession>
<dbReference type="OrthoDB" id="10385148at2759"/>
<dbReference type="KEGG" id="spar:SPRG_04575"/>
<keyword evidence="2" id="KW-0472">Membrane</keyword>
<dbReference type="RefSeq" id="XP_012198378.1">
    <property type="nucleotide sequence ID" value="XM_012342988.1"/>
</dbReference>
<feature type="region of interest" description="Disordered" evidence="1">
    <location>
        <begin position="1"/>
        <end position="25"/>
    </location>
</feature>
<proteinExistence type="predicted"/>
<reference evidence="3 4" key="1">
    <citation type="journal article" date="2013" name="PLoS Genet.">
        <title>Distinctive expansion of potential virulence genes in the genome of the oomycete fish pathogen Saprolegnia parasitica.</title>
        <authorList>
            <person name="Jiang R.H."/>
            <person name="de Bruijn I."/>
            <person name="Haas B.J."/>
            <person name="Belmonte R."/>
            <person name="Lobach L."/>
            <person name="Christie J."/>
            <person name="van den Ackerveken G."/>
            <person name="Bottin A."/>
            <person name="Bulone V."/>
            <person name="Diaz-Moreno S.M."/>
            <person name="Dumas B."/>
            <person name="Fan L."/>
            <person name="Gaulin E."/>
            <person name="Govers F."/>
            <person name="Grenville-Briggs L.J."/>
            <person name="Horner N.R."/>
            <person name="Levin J.Z."/>
            <person name="Mammella M."/>
            <person name="Meijer H.J."/>
            <person name="Morris P."/>
            <person name="Nusbaum C."/>
            <person name="Oome S."/>
            <person name="Phillips A.J."/>
            <person name="van Rooyen D."/>
            <person name="Rzeszutek E."/>
            <person name="Saraiva M."/>
            <person name="Secombes C.J."/>
            <person name="Seidl M.F."/>
            <person name="Snel B."/>
            <person name="Stassen J.H."/>
            <person name="Sykes S."/>
            <person name="Tripathy S."/>
            <person name="van den Berg H."/>
            <person name="Vega-Arreguin J.C."/>
            <person name="Wawra S."/>
            <person name="Young S.K."/>
            <person name="Zeng Q."/>
            <person name="Dieguez-Uribeondo J."/>
            <person name="Russ C."/>
            <person name="Tyler B.M."/>
            <person name="van West P."/>
        </authorList>
    </citation>
    <scope>NUCLEOTIDE SEQUENCE [LARGE SCALE GENOMIC DNA]</scope>
    <source>
        <strain evidence="3 4">CBS 223.65</strain>
    </source>
</reference>
<evidence type="ECO:0000256" key="1">
    <source>
        <dbReference type="SAM" id="MobiDB-lite"/>
    </source>
</evidence>
<dbReference type="AlphaFoldDB" id="A0A067CJ04"/>
<sequence length="287" mass="30341">MSSGRGSRWDNNDSSSMPVFNGTASPRIAADVTAAEEPEQRIGSDDIAFPATPGGRPVPFVVQPTLHTTLCLSAADCGHHLGCFQLPSFPTWSQCLPADPSAPMTPVDATKALHAYMALLAPDTKSPRHGFCRHDHNCGDYYGIALGCTLRRASPAMVAARVGYCDCITTPCPGAPTCCAGCVGHGPMRDGPTARWRQEPLRCIFDSVQNASVCQTIGSTDKAAAARTSRPTTSYKPSVIGFSDESPSVQFAAGATVFVLLGALGVLILTVFRANHQRRPDALHEKG</sequence>
<gene>
    <name evidence="3" type="ORF">SPRG_04575</name>
</gene>
<feature type="transmembrane region" description="Helical" evidence="2">
    <location>
        <begin position="251"/>
        <end position="272"/>
    </location>
</feature>
<feature type="compositionally biased region" description="Polar residues" evidence="1">
    <location>
        <begin position="12"/>
        <end position="24"/>
    </location>
</feature>
<organism evidence="3 4">
    <name type="scientific">Saprolegnia parasitica (strain CBS 223.65)</name>
    <dbReference type="NCBI Taxonomy" id="695850"/>
    <lineage>
        <taxon>Eukaryota</taxon>
        <taxon>Sar</taxon>
        <taxon>Stramenopiles</taxon>
        <taxon>Oomycota</taxon>
        <taxon>Saprolegniomycetes</taxon>
        <taxon>Saprolegniales</taxon>
        <taxon>Saprolegniaceae</taxon>
        <taxon>Saprolegnia</taxon>
    </lineage>
</organism>
<evidence type="ECO:0000313" key="3">
    <source>
        <dbReference type="EMBL" id="KDO30674.1"/>
    </source>
</evidence>
<dbReference type="OMA" id="YCDCITT"/>
<dbReference type="Proteomes" id="UP000030745">
    <property type="component" value="Unassembled WGS sequence"/>
</dbReference>
<keyword evidence="2" id="KW-1133">Transmembrane helix</keyword>
<dbReference type="EMBL" id="KK583200">
    <property type="protein sequence ID" value="KDO30674.1"/>
    <property type="molecule type" value="Genomic_DNA"/>
</dbReference>
<dbReference type="GeneID" id="24127013"/>
<evidence type="ECO:0000256" key="2">
    <source>
        <dbReference type="SAM" id="Phobius"/>
    </source>
</evidence>